<dbReference type="PROSITE" id="PS00198">
    <property type="entry name" value="4FE4S_FER_1"/>
    <property type="match status" value="1"/>
</dbReference>
<evidence type="ECO:0000259" key="12">
    <source>
        <dbReference type="PROSITE" id="PS51379"/>
    </source>
</evidence>
<dbReference type="Gene3D" id="3.40.50.720">
    <property type="entry name" value="NAD(P)-binding Rossmann-like Domain"/>
    <property type="match status" value="1"/>
</dbReference>
<dbReference type="InterPro" id="IPR036188">
    <property type="entry name" value="FAD/NAD-bd_sf"/>
</dbReference>
<reference evidence="14" key="1">
    <citation type="journal article" date="2019" name="Int. J. Syst. Evol. Microbiol.">
        <title>The Global Catalogue of Microorganisms (GCM) 10K type strain sequencing project: providing services to taxonomists for standard genome sequencing and annotation.</title>
        <authorList>
            <consortium name="The Broad Institute Genomics Platform"/>
            <consortium name="The Broad Institute Genome Sequencing Center for Infectious Disease"/>
            <person name="Wu L."/>
            <person name="Ma J."/>
        </authorList>
    </citation>
    <scope>NUCLEOTIDE SEQUENCE [LARGE SCALE GENOMIC DNA]</scope>
    <source>
        <strain evidence="14">CCUG 50873</strain>
    </source>
</reference>
<dbReference type="InterPro" id="IPR017900">
    <property type="entry name" value="4Fe4S_Fe_S_CS"/>
</dbReference>
<dbReference type="PROSITE" id="PS51379">
    <property type="entry name" value="4FE4S_FER_2"/>
    <property type="match status" value="1"/>
</dbReference>
<evidence type="ECO:0000256" key="2">
    <source>
        <dbReference type="ARBA" id="ARBA00008312"/>
    </source>
</evidence>
<sequence>MAHVITQPCCNDASCIAVCPVNCIHPTPDEPEFLTAEMLYIDPDTCIDCGACIDECPVEAIFPDDQLDEKGERYLQINADYYLDHDVAGGLVPPRKAPPLPQGKELHVAVIGAGPAAFYAAEELVKHSAVRVDMFDRLPTPYGLVRAGVAPDHPSTKGVEKTFASTANKRTFEYFLNVEVGTHVTHDELLAHYGAVIYAVGASTDRRLGIPGEDLPGSIPATQFVAWYNGHPDYADLEFDLSGERAVVVGNGNVALDVARILLSDPDSLSSTDIADHAIERLRASTVREVVLLGRRGVAQAAYTNGEFLAMGDIDGVDVIIDPDELTLDAATAEAESAGTLDSTIATKLRIAREFAERGDTGADRRVVFRYLVSPVELAGDGAVSSVTCVRNELVDGERVAVTPTDERFDIESSIVLRAIGYRGLPVQDLPFDEGHSVIPNDGGRVLTEPGGDVMPGVYVSGWIKRGATGGIGMNRLDGQQTAHAVLADFTAGTLPEPTASREAIADLIAGRGAKRVDGAGWKSIDTAEKQAGKDAGRRRVKIVRIPDLESAAAG</sequence>
<gene>
    <name evidence="13" type="ORF">ACFQ04_02450</name>
</gene>
<dbReference type="RefSeq" id="WP_253647389.1">
    <property type="nucleotide sequence ID" value="NZ_BAAAMO010000002.1"/>
</dbReference>
<dbReference type="Pfam" id="PF07992">
    <property type="entry name" value="Pyr_redox_2"/>
    <property type="match status" value="1"/>
</dbReference>
<dbReference type="EMBL" id="JBHTIL010000001">
    <property type="protein sequence ID" value="MFD0924590.1"/>
    <property type="molecule type" value="Genomic_DNA"/>
</dbReference>
<evidence type="ECO:0000256" key="9">
    <source>
        <dbReference type="ARBA" id="ARBA00023004"/>
    </source>
</evidence>
<comment type="cofactor">
    <cofactor evidence="1">
        <name>FAD</name>
        <dbReference type="ChEBI" id="CHEBI:57692"/>
    </cofactor>
</comment>
<evidence type="ECO:0000256" key="3">
    <source>
        <dbReference type="ARBA" id="ARBA00013223"/>
    </source>
</evidence>
<dbReference type="SUPFAM" id="SSF54862">
    <property type="entry name" value="4Fe-4S ferredoxins"/>
    <property type="match status" value="1"/>
</dbReference>
<dbReference type="PIRSF" id="PIRSF000362">
    <property type="entry name" value="FNR"/>
    <property type="match status" value="1"/>
</dbReference>
<feature type="domain" description="4Fe-4S ferredoxin-type" evidence="12">
    <location>
        <begin position="37"/>
        <end position="66"/>
    </location>
</feature>
<evidence type="ECO:0000256" key="5">
    <source>
        <dbReference type="ARBA" id="ARBA00022723"/>
    </source>
</evidence>
<comment type="catalytic activity">
    <reaction evidence="11">
        <text>2 reduced [2Fe-2S]-[ferredoxin] + NADP(+) + H(+) = 2 oxidized [2Fe-2S]-[ferredoxin] + NADPH</text>
        <dbReference type="Rhea" id="RHEA:20125"/>
        <dbReference type="Rhea" id="RHEA-COMP:10000"/>
        <dbReference type="Rhea" id="RHEA-COMP:10001"/>
        <dbReference type="ChEBI" id="CHEBI:15378"/>
        <dbReference type="ChEBI" id="CHEBI:33737"/>
        <dbReference type="ChEBI" id="CHEBI:33738"/>
        <dbReference type="ChEBI" id="CHEBI:57783"/>
        <dbReference type="ChEBI" id="CHEBI:58349"/>
        <dbReference type="EC" id="1.18.1.2"/>
    </reaction>
</comment>
<dbReference type="Gene3D" id="3.50.50.60">
    <property type="entry name" value="FAD/NAD(P)-binding domain"/>
    <property type="match status" value="1"/>
</dbReference>
<name>A0ABW3G6X1_9NOCA</name>
<evidence type="ECO:0000313" key="13">
    <source>
        <dbReference type="EMBL" id="MFD0924590.1"/>
    </source>
</evidence>
<dbReference type="Gene3D" id="3.30.70.20">
    <property type="match status" value="1"/>
</dbReference>
<keyword evidence="6" id="KW-0274">FAD</keyword>
<dbReference type="Pfam" id="PF00037">
    <property type="entry name" value="Fer4"/>
    <property type="match status" value="1"/>
</dbReference>
<dbReference type="InterPro" id="IPR023753">
    <property type="entry name" value="FAD/NAD-binding_dom"/>
</dbReference>
<dbReference type="PANTHER" id="PTHR48467:SF1">
    <property type="entry name" value="GLUTAMATE SYNTHASE 1 [NADH], CHLOROPLASTIC-LIKE"/>
    <property type="match status" value="1"/>
</dbReference>
<keyword evidence="5" id="KW-0479">Metal-binding</keyword>
<dbReference type="EC" id="1.18.1.2" evidence="3"/>
<evidence type="ECO:0000256" key="1">
    <source>
        <dbReference type="ARBA" id="ARBA00001974"/>
    </source>
</evidence>
<comment type="caution">
    <text evidence="13">The sequence shown here is derived from an EMBL/GenBank/DDBJ whole genome shotgun (WGS) entry which is preliminary data.</text>
</comment>
<keyword evidence="7" id="KW-0521">NADP</keyword>
<keyword evidence="8" id="KW-0560">Oxidoreductase</keyword>
<dbReference type="SUPFAM" id="SSF51971">
    <property type="entry name" value="Nucleotide-binding domain"/>
    <property type="match status" value="1"/>
</dbReference>
<evidence type="ECO:0000256" key="11">
    <source>
        <dbReference type="ARBA" id="ARBA00047776"/>
    </source>
</evidence>
<dbReference type="SUPFAM" id="SSF51905">
    <property type="entry name" value="FAD/NAD(P)-binding domain"/>
    <property type="match status" value="1"/>
</dbReference>
<dbReference type="Proteomes" id="UP001597068">
    <property type="component" value="Unassembled WGS sequence"/>
</dbReference>
<evidence type="ECO:0000256" key="8">
    <source>
        <dbReference type="ARBA" id="ARBA00023002"/>
    </source>
</evidence>
<evidence type="ECO:0000256" key="4">
    <source>
        <dbReference type="ARBA" id="ARBA00022630"/>
    </source>
</evidence>
<comment type="similarity">
    <text evidence="2">Belongs to the ferredoxin--NADP reductase type 1 family.</text>
</comment>
<organism evidence="13 14">
    <name type="scientific">Williamsia deligens</name>
    <dbReference type="NCBI Taxonomy" id="321325"/>
    <lineage>
        <taxon>Bacteria</taxon>
        <taxon>Bacillati</taxon>
        <taxon>Actinomycetota</taxon>
        <taxon>Actinomycetes</taxon>
        <taxon>Mycobacteriales</taxon>
        <taxon>Nocardiaceae</taxon>
        <taxon>Williamsia</taxon>
    </lineage>
</organism>
<keyword evidence="9" id="KW-0408">Iron</keyword>
<evidence type="ECO:0000313" key="14">
    <source>
        <dbReference type="Proteomes" id="UP001597068"/>
    </source>
</evidence>
<dbReference type="CDD" id="cd04410">
    <property type="entry name" value="DMSOR_beta-like"/>
    <property type="match status" value="1"/>
</dbReference>
<keyword evidence="14" id="KW-1185">Reference proteome</keyword>
<evidence type="ECO:0000256" key="10">
    <source>
        <dbReference type="ARBA" id="ARBA00023014"/>
    </source>
</evidence>
<protein>
    <recommendedName>
        <fullName evidence="3">ferredoxin--NADP(+) reductase</fullName>
        <ecNumber evidence="3">1.18.1.2</ecNumber>
    </recommendedName>
</protein>
<evidence type="ECO:0000256" key="6">
    <source>
        <dbReference type="ARBA" id="ARBA00022827"/>
    </source>
</evidence>
<dbReference type="InterPro" id="IPR021163">
    <property type="entry name" value="Ferredox_Rdtase_adrenod"/>
</dbReference>
<dbReference type="InterPro" id="IPR017896">
    <property type="entry name" value="4Fe4S_Fe-S-bd"/>
</dbReference>
<dbReference type="PANTHER" id="PTHR48467">
    <property type="entry name" value="GLUTAMATE SYNTHASE 1 [NADH], CHLOROPLASTIC-LIKE"/>
    <property type="match status" value="1"/>
</dbReference>
<proteinExistence type="inferred from homology"/>
<keyword evidence="10" id="KW-0411">Iron-sulfur</keyword>
<accession>A0ABW3G6X1</accession>
<evidence type="ECO:0000256" key="7">
    <source>
        <dbReference type="ARBA" id="ARBA00022857"/>
    </source>
</evidence>
<keyword evidence="4" id="KW-0285">Flavoprotein</keyword>
<dbReference type="PRINTS" id="PR00419">
    <property type="entry name" value="ADXRDTASE"/>
</dbReference>
<dbReference type="InterPro" id="IPR055275">
    <property type="entry name" value="Ferredox_Rdtase"/>
</dbReference>